<reference evidence="2 3" key="1">
    <citation type="submission" date="2018-06" db="EMBL/GenBank/DDBJ databases">
        <authorList>
            <consortium name="Pathogen Informatics"/>
            <person name="Doyle S."/>
        </authorList>
    </citation>
    <scope>NUCLEOTIDE SEQUENCE [LARGE SCALE GENOMIC DNA]</scope>
    <source>
        <strain evidence="2 3">NCTC13316</strain>
    </source>
</reference>
<name>A0A378JMU7_9GAMM</name>
<evidence type="ECO:0000313" key="3">
    <source>
        <dbReference type="Proteomes" id="UP000254794"/>
    </source>
</evidence>
<organism evidence="2 3">
    <name type="scientific">Legionella busanensis</name>
    <dbReference type="NCBI Taxonomy" id="190655"/>
    <lineage>
        <taxon>Bacteria</taxon>
        <taxon>Pseudomonadati</taxon>
        <taxon>Pseudomonadota</taxon>
        <taxon>Gammaproteobacteria</taxon>
        <taxon>Legionellales</taxon>
        <taxon>Legionellaceae</taxon>
        <taxon>Legionella</taxon>
    </lineage>
</organism>
<dbReference type="AlphaFoldDB" id="A0A378JMU7"/>
<feature type="transmembrane region" description="Helical" evidence="1">
    <location>
        <begin position="36"/>
        <end position="56"/>
    </location>
</feature>
<protein>
    <recommendedName>
        <fullName evidence="4">Transmembrane protein</fullName>
    </recommendedName>
</protein>
<accession>A0A378JMU7</accession>
<dbReference type="RefSeq" id="WP_115332227.1">
    <property type="nucleotide sequence ID" value="NZ_CAAAHP010000003.1"/>
</dbReference>
<dbReference type="EMBL" id="UGOD01000001">
    <property type="protein sequence ID" value="STX52696.1"/>
    <property type="molecule type" value="Genomic_DNA"/>
</dbReference>
<keyword evidence="3" id="KW-1185">Reference proteome</keyword>
<evidence type="ECO:0000256" key="1">
    <source>
        <dbReference type="SAM" id="Phobius"/>
    </source>
</evidence>
<gene>
    <name evidence="2" type="ORF">NCTC13316_02818</name>
</gene>
<keyword evidence="1" id="KW-0812">Transmembrane</keyword>
<sequence length="76" mass="8775">MNKRLNYLFQTIIPFLLVGMVIAMLIGLLIMFSYVLMWGILIGGILWVVSVVKNLIFPKKTILKSEGRIIEHNDRK</sequence>
<keyword evidence="1" id="KW-1133">Transmembrane helix</keyword>
<feature type="transmembrane region" description="Helical" evidence="1">
    <location>
        <begin position="7"/>
        <end position="30"/>
    </location>
</feature>
<keyword evidence="1" id="KW-0472">Membrane</keyword>
<proteinExistence type="predicted"/>
<dbReference type="OrthoDB" id="5653660at2"/>
<dbReference type="Proteomes" id="UP000254794">
    <property type="component" value="Unassembled WGS sequence"/>
</dbReference>
<evidence type="ECO:0000313" key="2">
    <source>
        <dbReference type="EMBL" id="STX52696.1"/>
    </source>
</evidence>
<evidence type="ECO:0008006" key="4">
    <source>
        <dbReference type="Google" id="ProtNLM"/>
    </source>
</evidence>